<evidence type="ECO:0000256" key="4">
    <source>
        <dbReference type="ARBA" id="ARBA00012744"/>
    </source>
</evidence>
<evidence type="ECO:0000256" key="5">
    <source>
        <dbReference type="ARBA" id="ARBA00022729"/>
    </source>
</evidence>
<dbReference type="Gene3D" id="3.40.50.1700">
    <property type="entry name" value="Glycoside hydrolase family 3 C-terminal domain"/>
    <property type="match status" value="1"/>
</dbReference>
<dbReference type="InterPro" id="IPR013783">
    <property type="entry name" value="Ig-like_fold"/>
</dbReference>
<dbReference type="FunFam" id="3.20.20.300:FF:000005">
    <property type="entry name" value="Periplasmic beta-glucosidase"/>
    <property type="match status" value="1"/>
</dbReference>
<dbReference type="EMBL" id="JN695679">
    <property type="protein sequence ID" value="AEW47970.1"/>
    <property type="molecule type" value="Genomic_DNA"/>
</dbReference>
<dbReference type="InterPro" id="IPR017853">
    <property type="entry name" value="GH"/>
</dbReference>
<feature type="signal peptide" evidence="10">
    <location>
        <begin position="1"/>
        <end position="24"/>
    </location>
</feature>
<sequence>MRKKVIVMLLLPVMICITSRSMLAGEKPDIRTKVDALLSEMTLDEKIGQLNQYTSRWEMTGPAPQGKGEQELLEMIRKGQVGSMLNVNGAIATRNAQELAVKNSRLGIPLIFGYDVIHGYKTMFPIPLATAASWDPSAAELSARTAATETAASGVHWTFAPMVDIARDARWGRIMEGAGEDPYLGAQMAAAQVKGFQGNDLSAENTIAACAKHFAAYGFAEAGRDYNTVEITENTLRNVVLPPFKACADAGVATFMNAFNEIGGVTATANKHLVRDILKGEWGFSGYVVSDWNSIGEIYEHGMTPDKKEAAFLAIKAGSDMDMEGNAYIAHLKELVEEGRVDESMIDDAVRRILTLKFELGLFDDPFRYSDPGKEKILLSEEHLKAARDVAKKSIVLLKNEKQLLPLKKSGQKIALIGDLADDKDSPLGSWRAQAVAGSAVSLLDGMKNAIQDQRSLTFEQGPVFVTSTPQFTQHLQFNEKDLTGIDQAVELAEKSDVVVLALGENCFQTGEGRSQTEIGLKGVQQQLLEAVYAANKNMVVVLMNGRPLVIDWMAERVPAIVEAWHLGSEAGNAIADVLFGDYNPSGKLPVSFPRSVGQCPIYYNHKNTGRPIDTGTVFWSHYTDQSNEPLFPFGYGLSYTTFEYADLKLSSSEIRPGEKLKISVNLKNTGKLSGAEVVQLYIRDLYGSVTRPVKELKGFKKISLNPGESRVVEFEISVRDLAFYTADGEWKAEPGHFHLWVGTNSNEGLKGGFSLKN</sequence>
<comment type="similarity">
    <text evidence="3">Belongs to the glycosyl hydrolase 3 family.</text>
</comment>
<dbReference type="AlphaFoldDB" id="G9IS47"/>
<dbReference type="FunFam" id="2.60.40.10:FF:000495">
    <property type="entry name" value="Periplasmic beta-glucosidase"/>
    <property type="match status" value="1"/>
</dbReference>
<protein>
    <recommendedName>
        <fullName evidence="9">Periplasmic beta-glucosidase</fullName>
        <ecNumber evidence="4">3.2.1.21</ecNumber>
    </recommendedName>
</protein>
<dbReference type="Pfam" id="PF01915">
    <property type="entry name" value="Glyco_hydro_3_C"/>
    <property type="match status" value="1"/>
</dbReference>
<dbReference type="PRINTS" id="PR00133">
    <property type="entry name" value="GLHYDRLASE3"/>
</dbReference>
<dbReference type="Gene3D" id="2.60.40.10">
    <property type="entry name" value="Immunoglobulins"/>
    <property type="match status" value="1"/>
</dbReference>
<organism evidence="12">
    <name type="scientific">uncultured bacterium H1_5</name>
    <dbReference type="NCBI Taxonomy" id="1112297"/>
    <lineage>
        <taxon>Bacteria</taxon>
        <taxon>environmental samples</taxon>
    </lineage>
</organism>
<keyword evidence="8" id="KW-0326">Glycosidase</keyword>
<dbReference type="Pfam" id="PF00933">
    <property type="entry name" value="Glyco_hydro_3"/>
    <property type="match status" value="1"/>
</dbReference>
<dbReference type="InterPro" id="IPR036962">
    <property type="entry name" value="Glyco_hydro_3_N_sf"/>
</dbReference>
<evidence type="ECO:0000256" key="9">
    <source>
        <dbReference type="ARBA" id="ARBA00067498"/>
    </source>
</evidence>
<dbReference type="GO" id="GO:0009251">
    <property type="term" value="P:glucan catabolic process"/>
    <property type="evidence" value="ECO:0007669"/>
    <property type="project" value="TreeGrafter"/>
</dbReference>
<dbReference type="NCBIfam" id="NF011678">
    <property type="entry name" value="PRK15098.1"/>
    <property type="match status" value="1"/>
</dbReference>
<dbReference type="GO" id="GO:0008422">
    <property type="term" value="F:beta-glucosidase activity"/>
    <property type="evidence" value="ECO:0007669"/>
    <property type="project" value="UniProtKB-EC"/>
</dbReference>
<evidence type="ECO:0000256" key="2">
    <source>
        <dbReference type="ARBA" id="ARBA00004418"/>
    </source>
</evidence>
<evidence type="ECO:0000256" key="7">
    <source>
        <dbReference type="ARBA" id="ARBA00022801"/>
    </source>
</evidence>
<comment type="catalytic activity">
    <reaction evidence="1">
        <text>Hydrolysis of terminal, non-reducing beta-D-glucosyl residues with release of beta-D-glucose.</text>
        <dbReference type="EC" id="3.2.1.21"/>
    </reaction>
</comment>
<dbReference type="SUPFAM" id="SSF52279">
    <property type="entry name" value="Beta-D-glucan exohydrolase, C-terminal domain"/>
    <property type="match status" value="1"/>
</dbReference>
<evidence type="ECO:0000259" key="11">
    <source>
        <dbReference type="SMART" id="SM01217"/>
    </source>
</evidence>
<dbReference type="PANTHER" id="PTHR30620">
    <property type="entry name" value="PERIPLASMIC BETA-GLUCOSIDASE-RELATED"/>
    <property type="match status" value="1"/>
</dbReference>
<dbReference type="SMART" id="SM01217">
    <property type="entry name" value="Fn3_like"/>
    <property type="match status" value="1"/>
</dbReference>
<dbReference type="FunFam" id="3.40.50.1700:FF:000004">
    <property type="entry name" value="Periplasmic beta-glucosidase"/>
    <property type="match status" value="1"/>
</dbReference>
<dbReference type="InterPro" id="IPR001764">
    <property type="entry name" value="Glyco_hydro_3_N"/>
</dbReference>
<dbReference type="InterPro" id="IPR026891">
    <property type="entry name" value="Fn3-like"/>
</dbReference>
<feature type="domain" description="Fibronectin type III-like" evidence="11">
    <location>
        <begin position="677"/>
        <end position="746"/>
    </location>
</feature>
<evidence type="ECO:0000256" key="3">
    <source>
        <dbReference type="ARBA" id="ARBA00005336"/>
    </source>
</evidence>
<name>G9IS47_9BACT</name>
<feature type="chain" id="PRO_5003522332" description="Periplasmic beta-glucosidase" evidence="10">
    <location>
        <begin position="25"/>
        <end position="758"/>
    </location>
</feature>
<dbReference type="InterPro" id="IPR002772">
    <property type="entry name" value="Glyco_hydro_3_C"/>
</dbReference>
<keyword evidence="5 10" id="KW-0732">Signal</keyword>
<dbReference type="PANTHER" id="PTHR30620:SF16">
    <property type="entry name" value="LYSOSOMAL BETA GLUCOSIDASE"/>
    <property type="match status" value="1"/>
</dbReference>
<dbReference type="Gene3D" id="3.20.20.300">
    <property type="entry name" value="Glycoside hydrolase, family 3, N-terminal domain"/>
    <property type="match status" value="1"/>
</dbReference>
<evidence type="ECO:0000256" key="6">
    <source>
        <dbReference type="ARBA" id="ARBA00022764"/>
    </source>
</evidence>
<dbReference type="EC" id="3.2.1.21" evidence="4"/>
<comment type="subcellular location">
    <subcellularLocation>
        <location evidence="2">Periplasm</location>
    </subcellularLocation>
</comment>
<keyword evidence="6" id="KW-0574">Periplasm</keyword>
<evidence type="ECO:0000256" key="10">
    <source>
        <dbReference type="SAM" id="SignalP"/>
    </source>
</evidence>
<dbReference type="InterPro" id="IPR036881">
    <property type="entry name" value="Glyco_hydro_3_C_sf"/>
</dbReference>
<dbReference type="Pfam" id="PF14310">
    <property type="entry name" value="Fn3-like"/>
    <property type="match status" value="1"/>
</dbReference>
<keyword evidence="7" id="KW-0378">Hydrolase</keyword>
<evidence type="ECO:0000313" key="12">
    <source>
        <dbReference type="EMBL" id="AEW47970.1"/>
    </source>
</evidence>
<dbReference type="GO" id="GO:0042597">
    <property type="term" value="C:periplasmic space"/>
    <property type="evidence" value="ECO:0007669"/>
    <property type="project" value="UniProtKB-SubCell"/>
</dbReference>
<accession>G9IS47</accession>
<dbReference type="InterPro" id="IPR051915">
    <property type="entry name" value="Cellulose_Degrad_GH3"/>
</dbReference>
<evidence type="ECO:0000256" key="1">
    <source>
        <dbReference type="ARBA" id="ARBA00000448"/>
    </source>
</evidence>
<reference evidence="12" key="1">
    <citation type="submission" date="2011-09" db="EMBL/GenBank/DDBJ databases">
        <title>High throughput functional metagenomic screening for glycosyl hydrolases in a passive mining bioremediation site.</title>
        <authorList>
            <person name="Mewis K."/>
            <person name="Konwar K."/>
            <person name="Howes C.G."/>
            <person name="Taupp M."/>
            <person name="Baldwin S.A."/>
            <person name="Hallam S.J."/>
        </authorList>
    </citation>
    <scope>NUCLEOTIDE SEQUENCE</scope>
</reference>
<evidence type="ECO:0000256" key="8">
    <source>
        <dbReference type="ARBA" id="ARBA00023295"/>
    </source>
</evidence>
<dbReference type="SUPFAM" id="SSF51445">
    <property type="entry name" value="(Trans)glycosidases"/>
    <property type="match status" value="1"/>
</dbReference>
<proteinExistence type="inferred from homology"/>